<gene>
    <name evidence="1" type="ORF">VTL71DRAFT_6530</name>
</gene>
<comment type="caution">
    <text evidence="1">The sequence shown here is derived from an EMBL/GenBank/DDBJ whole genome shotgun (WGS) entry which is preliminary data.</text>
</comment>
<proteinExistence type="predicted"/>
<name>A0ABR4BX75_9HELO</name>
<reference evidence="1 2" key="1">
    <citation type="journal article" date="2024" name="Commun. Biol.">
        <title>Comparative genomic analysis of thermophilic fungi reveals convergent evolutionary adaptations and gene losses.</title>
        <authorList>
            <person name="Steindorff A.S."/>
            <person name="Aguilar-Pontes M.V."/>
            <person name="Robinson A.J."/>
            <person name="Andreopoulos B."/>
            <person name="LaButti K."/>
            <person name="Kuo A."/>
            <person name="Mondo S."/>
            <person name="Riley R."/>
            <person name="Otillar R."/>
            <person name="Haridas S."/>
            <person name="Lipzen A."/>
            <person name="Grimwood J."/>
            <person name="Schmutz J."/>
            <person name="Clum A."/>
            <person name="Reid I.D."/>
            <person name="Moisan M.C."/>
            <person name="Butler G."/>
            <person name="Nguyen T.T.M."/>
            <person name="Dewar K."/>
            <person name="Conant G."/>
            <person name="Drula E."/>
            <person name="Henrissat B."/>
            <person name="Hansel C."/>
            <person name="Singer S."/>
            <person name="Hutchinson M.I."/>
            <person name="de Vries R.P."/>
            <person name="Natvig D.O."/>
            <person name="Powell A.J."/>
            <person name="Tsang A."/>
            <person name="Grigoriev I.V."/>
        </authorList>
    </citation>
    <scope>NUCLEOTIDE SEQUENCE [LARGE SCALE GENOMIC DNA]</scope>
    <source>
        <strain evidence="1 2">CBS 494.80</strain>
    </source>
</reference>
<sequence>MATTNPTTSNAASGRTRNNDPVIKVEIADLTRWRELFFYGTIGARKAILAHRQNPSLHISNEQWAWVQWGHEQAGYDKEAYEHLLQMKKLAKREEDVKAKKLSLYEQVGQHARICLEGCVTLGTLIYFVKEEDIGTVDSEEKWCYIKHDRVYEIRIKGEILRSEVAVTKGRDSYNQAWNDVILPPILTRAGFHSIQPQSQSDGNNLDIRVNFLRLDFDQPGDLLDRAINLLHPNQDSMPGHQPRPTYSITELARLRLPPPSQAFPTSRQDPILLVPGLPSWDTMGMYRFYQRYRSQFQIQLPVFGNAPRVFSPPGEVVTAMPPNRYPVRSSRYQSVAGPEALPVCPPRSHRQIELSSPIRNSSKTHADRRPKLEQLRKRRALLYQNLSEILMRSQALCIEAFSREEPPRTVSDMMVRELVKARNRESSGSLYDKYI</sequence>
<protein>
    <submittedName>
        <fullName evidence="1">Uncharacterized protein</fullName>
    </submittedName>
</protein>
<accession>A0ABR4BX75</accession>
<organism evidence="1 2">
    <name type="scientific">Oculimacula yallundae</name>
    <dbReference type="NCBI Taxonomy" id="86028"/>
    <lineage>
        <taxon>Eukaryota</taxon>
        <taxon>Fungi</taxon>
        <taxon>Dikarya</taxon>
        <taxon>Ascomycota</taxon>
        <taxon>Pezizomycotina</taxon>
        <taxon>Leotiomycetes</taxon>
        <taxon>Helotiales</taxon>
        <taxon>Ploettnerulaceae</taxon>
        <taxon>Oculimacula</taxon>
    </lineage>
</organism>
<evidence type="ECO:0000313" key="2">
    <source>
        <dbReference type="Proteomes" id="UP001595075"/>
    </source>
</evidence>
<dbReference type="Proteomes" id="UP001595075">
    <property type="component" value="Unassembled WGS sequence"/>
</dbReference>
<evidence type="ECO:0000313" key="1">
    <source>
        <dbReference type="EMBL" id="KAL2062264.1"/>
    </source>
</evidence>
<keyword evidence="2" id="KW-1185">Reference proteome</keyword>
<dbReference type="EMBL" id="JAZHXI010000017">
    <property type="protein sequence ID" value="KAL2062264.1"/>
    <property type="molecule type" value="Genomic_DNA"/>
</dbReference>